<dbReference type="SUPFAM" id="SSF101690">
    <property type="entry name" value="PAZ domain"/>
    <property type="match status" value="1"/>
</dbReference>
<dbReference type="CDD" id="cd04657">
    <property type="entry name" value="Piwi_ago-like"/>
    <property type="match status" value="1"/>
</dbReference>
<dbReference type="SUPFAM" id="SSF50729">
    <property type="entry name" value="PH domain-like"/>
    <property type="match status" value="1"/>
</dbReference>
<dbReference type="InterPro" id="IPR012337">
    <property type="entry name" value="RNaseH-like_sf"/>
</dbReference>
<dbReference type="Pfam" id="PF16486">
    <property type="entry name" value="ArgoN"/>
    <property type="match status" value="1"/>
</dbReference>
<feature type="domain" description="PAZ" evidence="3">
    <location>
        <begin position="621"/>
        <end position="734"/>
    </location>
</feature>
<dbReference type="InterPro" id="IPR014811">
    <property type="entry name" value="ArgoL1"/>
</dbReference>
<dbReference type="InterPro" id="IPR003165">
    <property type="entry name" value="Piwi"/>
</dbReference>
<dbReference type="Pfam" id="PF08699">
    <property type="entry name" value="ArgoL1"/>
    <property type="match status" value="1"/>
</dbReference>
<reference evidence="5" key="1">
    <citation type="submission" date="2021-05" db="EMBL/GenBank/DDBJ databases">
        <authorList>
            <person name="Alioto T."/>
            <person name="Alioto T."/>
            <person name="Gomez Garrido J."/>
        </authorList>
    </citation>
    <scope>NUCLEOTIDE SEQUENCE</scope>
</reference>
<name>A0A8D8WYW1_9HEMI</name>
<dbReference type="EMBL" id="HBUF01239109">
    <property type="protein sequence ID" value="CAG6676233.1"/>
    <property type="molecule type" value="Transcribed_RNA"/>
</dbReference>
<dbReference type="InterPro" id="IPR036085">
    <property type="entry name" value="PAZ_dom_sf"/>
</dbReference>
<dbReference type="Pfam" id="PF02170">
    <property type="entry name" value="PAZ"/>
    <property type="match status" value="1"/>
</dbReference>
<dbReference type="Pfam" id="PF16488">
    <property type="entry name" value="ArgoL2"/>
    <property type="match status" value="1"/>
</dbReference>
<dbReference type="PROSITE" id="PS50822">
    <property type="entry name" value="PIWI"/>
    <property type="match status" value="1"/>
</dbReference>
<dbReference type="SMART" id="SM00950">
    <property type="entry name" value="Piwi"/>
    <property type="match status" value="1"/>
</dbReference>
<feature type="compositionally biased region" description="Low complexity" evidence="1">
    <location>
        <begin position="307"/>
        <end position="363"/>
    </location>
</feature>
<dbReference type="InterPro" id="IPR032474">
    <property type="entry name" value="Argonaute_N"/>
</dbReference>
<dbReference type="PANTHER" id="PTHR22891">
    <property type="entry name" value="EUKARYOTIC TRANSLATION INITIATION FACTOR 2C"/>
    <property type="match status" value="1"/>
</dbReference>
<dbReference type="PROSITE" id="PS50229">
    <property type="entry name" value="WH1"/>
    <property type="match status" value="1"/>
</dbReference>
<organism evidence="5">
    <name type="scientific">Cacopsylla melanoneura</name>
    <dbReference type="NCBI Taxonomy" id="428564"/>
    <lineage>
        <taxon>Eukaryota</taxon>
        <taxon>Metazoa</taxon>
        <taxon>Ecdysozoa</taxon>
        <taxon>Arthropoda</taxon>
        <taxon>Hexapoda</taxon>
        <taxon>Insecta</taxon>
        <taxon>Pterygota</taxon>
        <taxon>Neoptera</taxon>
        <taxon>Paraneoptera</taxon>
        <taxon>Hemiptera</taxon>
        <taxon>Sternorrhyncha</taxon>
        <taxon>Psylloidea</taxon>
        <taxon>Psyllidae</taxon>
        <taxon>Psyllinae</taxon>
        <taxon>Cacopsylla</taxon>
    </lineage>
</organism>
<feature type="compositionally biased region" description="Polar residues" evidence="1">
    <location>
        <begin position="290"/>
        <end position="306"/>
    </location>
</feature>
<sequence>MGNKLSACSCAPLMRKAYRYEDSPWQTSKRRDGHLLRLWAEVFHVSASGAGSVKWQQVSEDLVPVNITCIQDAPNCIFLITAYNSQVDKILDVKLVQPGTRIGQASECFVYWKDPNTNDTWGLNFTSPIDARQFRECCSPSFKFSRKASSSYSLKLDPPSKSNKIKTKRKPLSTPASPNRSREPQCTCMTPEQYARLRAQQDHRFRGSSTLPRAQNRLTESTPMSIESLRQGSKVTAATSSTSLYDNVATCNASGGQAGTKQNACTTTANASQTRDRETATPGGKVGEYTMSSSSVATGTGSQTEEGQQQQQQQQQPQKPQQQPQQQQQKPQQQAPQPAQQQAPKQQQSQPAQVQQAGPSQQQQGGGGGGGGGKKKGGKGGAGGGDAGVAQVTAQVQQMSVVPTVTGSGGKGLYQIPRRQNKTGGTLGQRIQVDTNHFAISFKNPDLVIFHYDVAIDPDTPVRYMRPVIAETAKKHFPRAAFGYDGKKNLFSKGALPFGVAMTATVTIYDVERMKDKEYKVEIKKAQEINFASIVKYMNTGVDQPQIAIQALDVILREPSCVNPEFVRVGRSYFSKPDPRRLVDLGDGLHLWPGFYQSSRIGWRPFLNVDVAHKGFPVQMHVIDIIKDICRGQLPPELNDYDKVSLKTRVGNLKVIYEIPNQPNSRKIYKVNKIVGSALQERFKPEQGSAEITIADYFSRSKNYRLQFPKYPCFQVGSVANNSRIPCELCTLQGGQVVNKKMNETQTAAMVKAAATGTDIRRQKVMDAMRKINFGNCALLKDFGIGVSDQMERVNARILPPPTVGYDNNRTILVQKGVWRADKFIKPTKITSWAYVNMVHGRPPNWRSLCDNFPGGANSVGMEFPKNPSMVFEDQRENNRNLHNVFAQCKQKGVQVVFVAVPNSGDVYSKVKQVAELEVGVLTQCLREKTLFKMNPATTGNILLKLNAKLNGINHYVKDLKKPRILGKPTIIFGADVTHPSPDETSIPSVAAVTSSYDPAAFKYNMMWNLQDPRVEIIEGLQTFVETQLKFFINANKRKPEHIIFYRDGVSEGQFQQVMGAELTAIKRACQAIESNYNPPVTFLVVQKRHHTRFFPSSPAEGDGSRNNNVRPGTIVDTTITHPTDLDFYLVSHASIQGTARPTKYYRLWDEAKLTDDETEEMTYYLCHLFSRCTRSVSYPAPTYYAHLAAFRGRVYIKNRHINLDNLPRENNTVVAKPDFLQANPMYFV</sequence>
<dbReference type="InterPro" id="IPR003100">
    <property type="entry name" value="PAZ_dom"/>
</dbReference>
<proteinExistence type="predicted"/>
<evidence type="ECO:0000259" key="3">
    <source>
        <dbReference type="PROSITE" id="PS50821"/>
    </source>
</evidence>
<dbReference type="SMART" id="SM01163">
    <property type="entry name" value="DUF1785"/>
    <property type="match status" value="1"/>
</dbReference>
<dbReference type="Gene3D" id="2.30.29.30">
    <property type="entry name" value="Pleckstrin-homology domain (PH domain)/Phosphotyrosine-binding domain (PTB)"/>
    <property type="match status" value="1"/>
</dbReference>
<dbReference type="AlphaFoldDB" id="A0A8D8WYW1"/>
<accession>A0A8D8WYW1</accession>
<dbReference type="GO" id="GO:0003723">
    <property type="term" value="F:RNA binding"/>
    <property type="evidence" value="ECO:0007669"/>
    <property type="project" value="InterPro"/>
</dbReference>
<dbReference type="PROSITE" id="PS50821">
    <property type="entry name" value="PAZ"/>
    <property type="match status" value="1"/>
</dbReference>
<dbReference type="InterPro" id="IPR000697">
    <property type="entry name" value="WH1/EVH1_dom"/>
</dbReference>
<evidence type="ECO:0000259" key="2">
    <source>
        <dbReference type="PROSITE" id="PS50229"/>
    </source>
</evidence>
<dbReference type="InterPro" id="IPR036397">
    <property type="entry name" value="RNaseH_sf"/>
</dbReference>
<feature type="region of interest" description="Disordered" evidence="1">
    <location>
        <begin position="254"/>
        <end position="386"/>
    </location>
</feature>
<feature type="region of interest" description="Disordered" evidence="1">
    <location>
        <begin position="152"/>
        <end position="187"/>
    </location>
</feature>
<dbReference type="CDD" id="cd02846">
    <property type="entry name" value="PAZ_argonaute_like"/>
    <property type="match status" value="1"/>
</dbReference>
<evidence type="ECO:0000256" key="1">
    <source>
        <dbReference type="SAM" id="MobiDB-lite"/>
    </source>
</evidence>
<evidence type="ECO:0000259" key="4">
    <source>
        <dbReference type="PROSITE" id="PS50822"/>
    </source>
</evidence>
<evidence type="ECO:0000313" key="5">
    <source>
        <dbReference type="EMBL" id="CAG6676233.1"/>
    </source>
</evidence>
<feature type="region of interest" description="Disordered" evidence="1">
    <location>
        <begin position="202"/>
        <end position="232"/>
    </location>
</feature>
<dbReference type="InterPro" id="IPR011993">
    <property type="entry name" value="PH-like_dom_sf"/>
</dbReference>
<dbReference type="InterPro" id="IPR032472">
    <property type="entry name" value="ArgoL2"/>
</dbReference>
<dbReference type="Gene3D" id="3.40.50.2300">
    <property type="match status" value="1"/>
</dbReference>
<feature type="compositionally biased region" description="Polar residues" evidence="1">
    <location>
        <begin position="254"/>
        <end position="273"/>
    </location>
</feature>
<dbReference type="InterPro" id="IPR045246">
    <property type="entry name" value="Piwi_ago-like"/>
</dbReference>
<dbReference type="Gene3D" id="3.30.420.10">
    <property type="entry name" value="Ribonuclease H-like superfamily/Ribonuclease H"/>
    <property type="match status" value="1"/>
</dbReference>
<dbReference type="SMART" id="SM00461">
    <property type="entry name" value="WH1"/>
    <property type="match status" value="1"/>
</dbReference>
<dbReference type="SUPFAM" id="SSF53098">
    <property type="entry name" value="Ribonuclease H-like"/>
    <property type="match status" value="1"/>
</dbReference>
<feature type="domain" description="WH1" evidence="2">
    <location>
        <begin position="27"/>
        <end position="145"/>
    </location>
</feature>
<feature type="compositionally biased region" description="Polar residues" evidence="1">
    <location>
        <begin position="207"/>
        <end position="232"/>
    </location>
</feature>
<dbReference type="GO" id="GO:0034587">
    <property type="term" value="P:piRNA processing"/>
    <property type="evidence" value="ECO:0007669"/>
    <property type="project" value="UniProtKB-ARBA"/>
</dbReference>
<dbReference type="Gene3D" id="2.170.260.10">
    <property type="entry name" value="paz domain"/>
    <property type="match status" value="1"/>
</dbReference>
<feature type="domain" description="Piwi" evidence="4">
    <location>
        <begin position="896"/>
        <end position="1198"/>
    </location>
</feature>
<dbReference type="Pfam" id="PF02171">
    <property type="entry name" value="Piwi"/>
    <property type="match status" value="1"/>
</dbReference>
<protein>
    <submittedName>
        <fullName evidence="5">Protein argonaute-2</fullName>
    </submittedName>
</protein>